<dbReference type="RefSeq" id="WP_007843796.1">
    <property type="nucleotide sequence ID" value="NZ_AKJY01000041.1"/>
</dbReference>
<evidence type="ECO:0000313" key="2">
    <source>
        <dbReference type="Proteomes" id="UP000007509"/>
    </source>
</evidence>
<sequence length="315" mass="37142">MNVPLLESQLPIMIHPQMNAIVDDIKEYYKTDIFNISSENARLYGDHMSTGALYSSYIHPLGNIDKVKAVSRYYCYWALMDDQFFDNSVDLDSIIQTFDGFQSALNEAPDIEKIFLPISEFCSRTDWTMETKEMFKSEMNRYLESVLKLRTIEVQMKVVSLEEYLSYRAFDVAMNVIYSLAWYIQHDMPSSLYYSAEFEKIFEYSGISIGLLLDLYTLKAKKKEIRNYAHAIRIIQRAENCDEEEAINKGVRLFYEYDSKLEEEFNRLEAKYPDAIRYFRYIQSGSVKYCNESRKIRYKQVDDIDENLVKGRTVI</sequence>
<dbReference type="AlphaFoldDB" id="J2T0B9"/>
<evidence type="ECO:0000313" key="1">
    <source>
        <dbReference type="EMBL" id="EJL71407.1"/>
    </source>
</evidence>
<proteinExistence type="predicted"/>
<dbReference type="Gene3D" id="1.10.600.10">
    <property type="entry name" value="Farnesyl Diphosphate Synthase"/>
    <property type="match status" value="1"/>
</dbReference>
<dbReference type="SMR" id="J2T0B9"/>
<name>J2T0B9_9FLAO</name>
<keyword evidence="2" id="KW-1185">Reference proteome</keyword>
<dbReference type="PATRIC" id="fig|1144316.3.peg.2373"/>
<organism evidence="1 2">
    <name type="scientific">Chryseobacterium populi</name>
    <dbReference type="NCBI Taxonomy" id="1144316"/>
    <lineage>
        <taxon>Bacteria</taxon>
        <taxon>Pseudomonadati</taxon>
        <taxon>Bacteroidota</taxon>
        <taxon>Flavobacteriia</taxon>
        <taxon>Flavobacteriales</taxon>
        <taxon>Weeksellaceae</taxon>
        <taxon>Chryseobacterium group</taxon>
        <taxon>Chryseobacterium</taxon>
    </lineage>
</organism>
<dbReference type="Proteomes" id="UP000007509">
    <property type="component" value="Unassembled WGS sequence"/>
</dbReference>
<dbReference type="EMBL" id="AKJY01000041">
    <property type="protein sequence ID" value="EJL71407.1"/>
    <property type="molecule type" value="Genomic_DNA"/>
</dbReference>
<gene>
    <name evidence="1" type="ORF">PMI13_02355</name>
</gene>
<dbReference type="SUPFAM" id="SSF48576">
    <property type="entry name" value="Terpenoid synthases"/>
    <property type="match status" value="1"/>
</dbReference>
<comment type="caution">
    <text evidence="1">The sequence shown here is derived from an EMBL/GenBank/DDBJ whole genome shotgun (WGS) entry which is preliminary data.</text>
</comment>
<protein>
    <recommendedName>
        <fullName evidence="3">Terpene synthase</fullName>
    </recommendedName>
</protein>
<evidence type="ECO:0008006" key="3">
    <source>
        <dbReference type="Google" id="ProtNLM"/>
    </source>
</evidence>
<dbReference type="Pfam" id="PF19086">
    <property type="entry name" value="Terpene_syn_C_2"/>
    <property type="match status" value="1"/>
</dbReference>
<accession>J2T0B9</accession>
<dbReference type="OrthoDB" id="1272607at2"/>
<reference evidence="1 2" key="1">
    <citation type="journal article" date="2012" name="J. Bacteriol.">
        <title>Twenty-one genome sequences from Pseudomonas species and 19 genome sequences from diverse bacteria isolated from the rhizosphere and endosphere of Populus deltoides.</title>
        <authorList>
            <person name="Brown S.D."/>
            <person name="Utturkar S.M."/>
            <person name="Klingeman D.M."/>
            <person name="Johnson C.M."/>
            <person name="Martin S.L."/>
            <person name="Land M.L."/>
            <person name="Lu T.Y."/>
            <person name="Schadt C.W."/>
            <person name="Doktycz M.J."/>
            <person name="Pelletier D.A."/>
        </authorList>
    </citation>
    <scope>NUCLEOTIDE SEQUENCE [LARGE SCALE GENOMIC DNA]</scope>
    <source>
        <strain evidence="1 2">CF314</strain>
    </source>
</reference>
<dbReference type="InterPro" id="IPR008949">
    <property type="entry name" value="Isoprenoid_synthase_dom_sf"/>
</dbReference>